<organism evidence="5 6">
    <name type="scientific">Dokdonella koreensis DS-123</name>
    <dbReference type="NCBI Taxonomy" id="1300342"/>
    <lineage>
        <taxon>Bacteria</taxon>
        <taxon>Pseudomonadati</taxon>
        <taxon>Pseudomonadota</taxon>
        <taxon>Gammaproteobacteria</taxon>
        <taxon>Lysobacterales</taxon>
        <taxon>Rhodanobacteraceae</taxon>
        <taxon>Dokdonella</taxon>
    </lineage>
</organism>
<feature type="region of interest" description="Disordered" evidence="1">
    <location>
        <begin position="317"/>
        <end position="347"/>
    </location>
</feature>
<dbReference type="Proteomes" id="UP000076830">
    <property type="component" value="Chromosome"/>
</dbReference>
<feature type="compositionally biased region" description="Basic and acidic residues" evidence="1">
    <location>
        <begin position="332"/>
        <end position="347"/>
    </location>
</feature>
<dbReference type="Gene3D" id="2.140.10.30">
    <property type="entry name" value="Dipeptidylpeptidase IV, N-terminal domain"/>
    <property type="match status" value="1"/>
</dbReference>
<dbReference type="InterPro" id="IPR002469">
    <property type="entry name" value="Peptidase_S9B_N"/>
</dbReference>
<feature type="domain" description="Dipeptidylpeptidase IV N-terminal" evidence="4">
    <location>
        <begin position="348"/>
        <end position="515"/>
    </location>
</feature>
<dbReference type="GO" id="GO:0008236">
    <property type="term" value="F:serine-type peptidase activity"/>
    <property type="evidence" value="ECO:0007669"/>
    <property type="project" value="InterPro"/>
</dbReference>
<dbReference type="PANTHER" id="PTHR11731:SF193">
    <property type="entry name" value="DIPEPTIDYL PEPTIDASE 9"/>
    <property type="match status" value="1"/>
</dbReference>
<reference evidence="5 6" key="1">
    <citation type="submission" date="2016-04" db="EMBL/GenBank/DDBJ databases">
        <title>Complete genome sequence of Dokdonella koreensis DS-123T.</title>
        <authorList>
            <person name="Kim J.F."/>
            <person name="Lee H."/>
            <person name="Kwak M.-J."/>
        </authorList>
    </citation>
    <scope>NUCLEOTIDE SEQUENCE [LARGE SCALE GENOMIC DNA]</scope>
    <source>
        <strain evidence="5 6">DS-123</strain>
    </source>
</reference>
<dbReference type="AlphaFoldDB" id="A0A167GJQ3"/>
<dbReference type="EMBL" id="CP015249">
    <property type="protein sequence ID" value="ANB16637.1"/>
    <property type="molecule type" value="Genomic_DNA"/>
</dbReference>
<evidence type="ECO:0000259" key="3">
    <source>
        <dbReference type="Pfam" id="PF00326"/>
    </source>
</evidence>
<accession>A0A167GJQ3</accession>
<dbReference type="GO" id="GO:0008239">
    <property type="term" value="F:dipeptidyl-peptidase activity"/>
    <property type="evidence" value="ECO:0007669"/>
    <property type="project" value="TreeGrafter"/>
</dbReference>
<dbReference type="RefSeq" id="WP_067643862.1">
    <property type="nucleotide sequence ID" value="NZ_CP015249.1"/>
</dbReference>
<keyword evidence="2" id="KW-0732">Signal</keyword>
<dbReference type="InterPro" id="IPR001375">
    <property type="entry name" value="Peptidase_S9_cat"/>
</dbReference>
<evidence type="ECO:0000313" key="5">
    <source>
        <dbReference type="EMBL" id="ANB16637.1"/>
    </source>
</evidence>
<dbReference type="InterPro" id="IPR011042">
    <property type="entry name" value="6-blade_b-propeller_TolB-like"/>
</dbReference>
<dbReference type="Gene3D" id="3.40.50.1820">
    <property type="entry name" value="alpha/beta hydrolase"/>
    <property type="match status" value="1"/>
</dbReference>
<feature type="domain" description="Peptidase S9 prolyl oligopeptidase catalytic" evidence="3">
    <location>
        <begin position="609"/>
        <end position="803"/>
    </location>
</feature>
<dbReference type="InterPro" id="IPR050278">
    <property type="entry name" value="Serine_Prot_S9B/DPPIV"/>
</dbReference>
<evidence type="ECO:0000259" key="4">
    <source>
        <dbReference type="Pfam" id="PF00930"/>
    </source>
</evidence>
<dbReference type="Gene3D" id="2.120.10.30">
    <property type="entry name" value="TolB, C-terminal domain"/>
    <property type="match status" value="1"/>
</dbReference>
<protein>
    <submittedName>
        <fullName evidence="5">Dipeptidyl peptidase IV</fullName>
    </submittedName>
</protein>
<dbReference type="SUPFAM" id="SSF82171">
    <property type="entry name" value="DPP6 N-terminal domain-like"/>
    <property type="match status" value="1"/>
</dbReference>
<feature type="signal peptide" evidence="2">
    <location>
        <begin position="1"/>
        <end position="20"/>
    </location>
</feature>
<name>A0A167GJQ3_9GAMM</name>
<evidence type="ECO:0000256" key="1">
    <source>
        <dbReference type="SAM" id="MobiDB-lite"/>
    </source>
</evidence>
<dbReference type="InterPro" id="IPR029058">
    <property type="entry name" value="AB_hydrolase_fold"/>
</dbReference>
<dbReference type="Pfam" id="PF00930">
    <property type="entry name" value="DPPIV_N"/>
    <property type="match status" value="1"/>
</dbReference>
<dbReference type="KEGG" id="dko:I596_600"/>
<dbReference type="PANTHER" id="PTHR11731">
    <property type="entry name" value="PROTEASE FAMILY S9B,C DIPEPTIDYL-PEPTIDASE IV-RELATED"/>
    <property type="match status" value="1"/>
</dbReference>
<keyword evidence="6" id="KW-1185">Reference proteome</keyword>
<evidence type="ECO:0000256" key="2">
    <source>
        <dbReference type="SAM" id="SignalP"/>
    </source>
</evidence>
<gene>
    <name evidence="5" type="ORF">I596_600</name>
</gene>
<dbReference type="Pfam" id="PF00326">
    <property type="entry name" value="Peptidase_S9"/>
    <property type="match status" value="1"/>
</dbReference>
<dbReference type="GO" id="GO:0006508">
    <property type="term" value="P:proteolysis"/>
    <property type="evidence" value="ECO:0007669"/>
    <property type="project" value="InterPro"/>
</dbReference>
<feature type="chain" id="PRO_5007886893" evidence="2">
    <location>
        <begin position="21"/>
        <end position="805"/>
    </location>
</feature>
<dbReference type="SUPFAM" id="SSF53474">
    <property type="entry name" value="alpha/beta-Hydrolases"/>
    <property type="match status" value="1"/>
</dbReference>
<evidence type="ECO:0000313" key="6">
    <source>
        <dbReference type="Proteomes" id="UP000076830"/>
    </source>
</evidence>
<dbReference type="STRING" id="1300342.I596_600"/>
<dbReference type="PATRIC" id="fig|1300342.3.peg.590"/>
<sequence>MRWSPSLLAALLCLAGPSAAVTLEQAMADPDWIGPPVERPYWSVDGTSVYYQLKREGSGIRDLRRVTLADGADGVVDPPAMAATDGPDPVFDATRTRAAFIRNGDLFVRETASGRLLQATRSAERETAPQFSADGRQVQFRVDNDWFAFDIATGVVAPAVILKTGKDPAAKKPDDLGELQLRLFSTLRKVKDDREARRQHAEAFQAGDPTRAPLPVFLGEEADIVSSALAPDGRWLLVGTRAKGYEAGRVAKMQTWVTESGYEEGEDERVRVGRNAPAPQTLWLVDLAARSTRKLAYGDLPGITDDPLKAVREENAKDAAAAAGEGDTSQAGKKDKTKAKDKAADKPAERALELTGYAWSRDGRHAAVQLRSIDNKDRWIATVDFAAGALVAQHRLTDPAWINWNFNEFGWADDARTLWYLSEETGYSQLYVKTPGGKAKALTDGRFEVSSPRLSPDGRFYVRANVEAPYAYDVYRVAIGGGPLERVSRYGGLDDFTLSPDGSRLAVLHSSAYVPQQLAVLAADGSGAPRELTDTRKPDYRALRFAPVEIVGVPSSKSGRPIWSKLYKPADFDPTKRYPAVLFVHGAGYLQNTHQGYPNYFREQLFHNLLVERGYVVLDMDYRASEGYGRDWRTAIYRQMGHPELEDLVDGARWLAAEQAVDPQRVGLYGGSYGGFMALMAMFRAPEVFHAGAALRPVTDWTSYNHGYTSNILNTPQVDPLAYRRSSPIEFADGLRGPLLIAHGMIDDNVLFQDSVRLYQRLIELRKDDFELAGYPMERHGFVHADAWFDEYKRILKLFETHLRR</sequence>
<dbReference type="OrthoDB" id="1094230at2"/>
<proteinExistence type="predicted"/>